<sequence length="352" mass="38686">KDLYEVLGVPKSASSQEIKKAYFQKAKKLHPDVNKEDPKAQEKFSELNNAYEILSDEQKRRMYDMGGMDANGNAAGGFGGFEGFQGFQNFGGDPMDIFEELSGMFGGRKNSRRRGAGKDVHVQIDLSFMEAAKGCSKTIRVRKKDTCKPCNGEGAEPGTKRRTCPTCRGTGEVMETAMGFIQVQSVCSTCNGEGSTVDTPCKRCRGSGKVEAEEEITVQIRGGLDPDVRLRMPGKGESGDRGQPPGHLYISVNIKSHPFFWREGADVHLEYPLSVSQAVLGCKIKVPTLEKEQEIALPAGIQPGSTRVLTGHGARHMDGNRFGNLVVHFKVVVPKNMTEKQKEMMKQFAEEE</sequence>
<dbReference type="Gene3D" id="1.10.287.110">
    <property type="entry name" value="DnaJ domain"/>
    <property type="match status" value="1"/>
</dbReference>
<dbReference type="NCBIfam" id="TIGR02349">
    <property type="entry name" value="DnaJ_bact"/>
    <property type="match status" value="1"/>
</dbReference>
<dbReference type="SMART" id="SM00271">
    <property type="entry name" value="DnaJ"/>
    <property type="match status" value="1"/>
</dbReference>
<dbReference type="PRINTS" id="PR00625">
    <property type="entry name" value="JDOMAIN"/>
</dbReference>
<reference evidence="11" key="2">
    <citation type="submission" date="2012-11" db="EMBL/GenBank/DDBJ databases">
        <authorList>
            <person name="Kuo A."/>
            <person name="Curtis B.A."/>
            <person name="Tanifuji G."/>
            <person name="Burki F."/>
            <person name="Gruber A."/>
            <person name="Irimia M."/>
            <person name="Maruyama S."/>
            <person name="Arias M.C."/>
            <person name="Ball S.G."/>
            <person name="Gile G.H."/>
            <person name="Hirakawa Y."/>
            <person name="Hopkins J.F."/>
            <person name="Rensing S.A."/>
            <person name="Schmutz J."/>
            <person name="Symeonidi A."/>
            <person name="Elias M."/>
            <person name="Eveleigh R.J."/>
            <person name="Herman E.K."/>
            <person name="Klute M.J."/>
            <person name="Nakayama T."/>
            <person name="Obornik M."/>
            <person name="Reyes-Prieto A."/>
            <person name="Armbrust E.V."/>
            <person name="Aves S.J."/>
            <person name="Beiko R.G."/>
            <person name="Coutinho P."/>
            <person name="Dacks J.B."/>
            <person name="Durnford D.G."/>
            <person name="Fast N.M."/>
            <person name="Green B.R."/>
            <person name="Grisdale C."/>
            <person name="Hempe F."/>
            <person name="Henrissat B."/>
            <person name="Hoppner M.P."/>
            <person name="Ishida K.-I."/>
            <person name="Kim E."/>
            <person name="Koreny L."/>
            <person name="Kroth P.G."/>
            <person name="Liu Y."/>
            <person name="Malik S.-B."/>
            <person name="Maier U.G."/>
            <person name="McRose D."/>
            <person name="Mock T."/>
            <person name="Neilson J.A."/>
            <person name="Onodera N.T."/>
            <person name="Poole A.M."/>
            <person name="Pritham E.J."/>
            <person name="Richards T.A."/>
            <person name="Rocap G."/>
            <person name="Roy S.W."/>
            <person name="Sarai C."/>
            <person name="Schaack S."/>
            <person name="Shirato S."/>
            <person name="Slamovits C.H."/>
            <person name="Spencer D.F."/>
            <person name="Suzuki S."/>
            <person name="Worden A.Z."/>
            <person name="Zauner S."/>
            <person name="Barry K."/>
            <person name="Bell C."/>
            <person name="Bharti A.K."/>
            <person name="Crow J.A."/>
            <person name="Grimwood J."/>
            <person name="Kramer R."/>
            <person name="Lindquist E."/>
            <person name="Lucas S."/>
            <person name="Salamov A."/>
            <person name="McFadden G.I."/>
            <person name="Lane C.E."/>
            <person name="Keeling P.J."/>
            <person name="Gray M.W."/>
            <person name="Grigoriev I.V."/>
            <person name="Archibald J.M."/>
        </authorList>
    </citation>
    <scope>NUCLEOTIDE SEQUENCE</scope>
    <source>
        <strain evidence="11">CCMP2712</strain>
    </source>
</reference>
<dbReference type="PROSITE" id="PS51188">
    <property type="entry name" value="ZF_CR"/>
    <property type="match status" value="1"/>
</dbReference>
<keyword evidence="2" id="KW-0677">Repeat</keyword>
<feature type="domain" description="CR-type" evidence="8">
    <location>
        <begin position="134"/>
        <end position="213"/>
    </location>
</feature>
<evidence type="ECO:0000259" key="8">
    <source>
        <dbReference type="PROSITE" id="PS51188"/>
    </source>
</evidence>
<gene>
    <name evidence="9" type="ORF">GUITHDRAFT_47700</name>
</gene>
<dbReference type="NCBIfam" id="NF008035">
    <property type="entry name" value="PRK10767.1"/>
    <property type="match status" value="1"/>
</dbReference>
<dbReference type="eggNOG" id="KOG0715">
    <property type="taxonomic scope" value="Eukaryota"/>
</dbReference>
<dbReference type="GO" id="GO:0005524">
    <property type="term" value="F:ATP binding"/>
    <property type="evidence" value="ECO:0007669"/>
    <property type="project" value="InterPro"/>
</dbReference>
<dbReference type="GO" id="GO:0042026">
    <property type="term" value="P:protein refolding"/>
    <property type="evidence" value="ECO:0007669"/>
    <property type="project" value="TreeGrafter"/>
</dbReference>
<dbReference type="OrthoDB" id="10256793at2759"/>
<evidence type="ECO:0000313" key="10">
    <source>
        <dbReference type="EnsemblProtists" id="EKX35414"/>
    </source>
</evidence>
<name>L1IHL1_GUITC</name>
<organism evidence="9">
    <name type="scientific">Guillardia theta (strain CCMP2712)</name>
    <name type="common">Cryptophyte</name>
    <dbReference type="NCBI Taxonomy" id="905079"/>
    <lineage>
        <taxon>Eukaryota</taxon>
        <taxon>Cryptophyceae</taxon>
        <taxon>Pyrenomonadales</taxon>
        <taxon>Geminigeraceae</taxon>
        <taxon>Guillardia</taxon>
    </lineage>
</organism>
<dbReference type="STRING" id="905079.L1IHL1"/>
<keyword evidence="3 6" id="KW-0863">Zinc-finger</keyword>
<feature type="non-terminal residue" evidence="9">
    <location>
        <position position="1"/>
    </location>
</feature>
<dbReference type="InterPro" id="IPR001305">
    <property type="entry name" value="HSP_DnaJ_Cys-rich_dom"/>
</dbReference>
<protein>
    <recommendedName>
        <fullName evidence="12">Molecular chaperone DnaJ</fullName>
    </recommendedName>
</protein>
<dbReference type="KEGG" id="gtt:GUITHDRAFT_47700"/>
<evidence type="ECO:0000256" key="6">
    <source>
        <dbReference type="PROSITE-ProRule" id="PRU00546"/>
    </source>
</evidence>
<dbReference type="InterPro" id="IPR036869">
    <property type="entry name" value="J_dom_sf"/>
</dbReference>
<evidence type="ECO:0000313" key="11">
    <source>
        <dbReference type="Proteomes" id="UP000011087"/>
    </source>
</evidence>
<dbReference type="SUPFAM" id="SSF46565">
    <property type="entry name" value="Chaperone J-domain"/>
    <property type="match status" value="1"/>
</dbReference>
<evidence type="ECO:0000313" key="9">
    <source>
        <dbReference type="EMBL" id="EKX35414.1"/>
    </source>
</evidence>
<dbReference type="PROSITE" id="PS50076">
    <property type="entry name" value="DNAJ_2"/>
    <property type="match status" value="1"/>
</dbReference>
<keyword evidence="11" id="KW-1185">Reference proteome</keyword>
<reference evidence="9 11" key="1">
    <citation type="journal article" date="2012" name="Nature">
        <title>Algal genomes reveal evolutionary mosaicism and the fate of nucleomorphs.</title>
        <authorList>
            <consortium name="DOE Joint Genome Institute"/>
            <person name="Curtis B.A."/>
            <person name="Tanifuji G."/>
            <person name="Burki F."/>
            <person name="Gruber A."/>
            <person name="Irimia M."/>
            <person name="Maruyama S."/>
            <person name="Arias M.C."/>
            <person name="Ball S.G."/>
            <person name="Gile G.H."/>
            <person name="Hirakawa Y."/>
            <person name="Hopkins J.F."/>
            <person name="Kuo A."/>
            <person name="Rensing S.A."/>
            <person name="Schmutz J."/>
            <person name="Symeonidi A."/>
            <person name="Elias M."/>
            <person name="Eveleigh R.J."/>
            <person name="Herman E.K."/>
            <person name="Klute M.J."/>
            <person name="Nakayama T."/>
            <person name="Obornik M."/>
            <person name="Reyes-Prieto A."/>
            <person name="Armbrust E.V."/>
            <person name="Aves S.J."/>
            <person name="Beiko R.G."/>
            <person name="Coutinho P."/>
            <person name="Dacks J.B."/>
            <person name="Durnford D.G."/>
            <person name="Fast N.M."/>
            <person name="Green B.R."/>
            <person name="Grisdale C.J."/>
            <person name="Hempel F."/>
            <person name="Henrissat B."/>
            <person name="Hoppner M.P."/>
            <person name="Ishida K."/>
            <person name="Kim E."/>
            <person name="Koreny L."/>
            <person name="Kroth P.G."/>
            <person name="Liu Y."/>
            <person name="Malik S.B."/>
            <person name="Maier U.G."/>
            <person name="McRose D."/>
            <person name="Mock T."/>
            <person name="Neilson J.A."/>
            <person name="Onodera N.T."/>
            <person name="Poole A.M."/>
            <person name="Pritham E.J."/>
            <person name="Richards T.A."/>
            <person name="Rocap G."/>
            <person name="Roy S.W."/>
            <person name="Sarai C."/>
            <person name="Schaack S."/>
            <person name="Shirato S."/>
            <person name="Slamovits C.H."/>
            <person name="Spencer D.F."/>
            <person name="Suzuki S."/>
            <person name="Worden A.Z."/>
            <person name="Zauner S."/>
            <person name="Barry K."/>
            <person name="Bell C."/>
            <person name="Bharti A.K."/>
            <person name="Crow J.A."/>
            <person name="Grimwood J."/>
            <person name="Kramer R."/>
            <person name="Lindquist E."/>
            <person name="Lucas S."/>
            <person name="Salamov A."/>
            <person name="McFadden G.I."/>
            <person name="Lane C.E."/>
            <person name="Keeling P.J."/>
            <person name="Gray M.W."/>
            <person name="Grigoriev I.V."/>
            <person name="Archibald J.M."/>
        </authorList>
    </citation>
    <scope>NUCLEOTIDE SEQUENCE</scope>
    <source>
        <strain evidence="9 11">CCMP2712</strain>
    </source>
</reference>
<proteinExistence type="inferred from homology"/>
<dbReference type="InterPro" id="IPR018253">
    <property type="entry name" value="DnaJ_domain_CS"/>
</dbReference>
<dbReference type="RefSeq" id="XP_005822394.1">
    <property type="nucleotide sequence ID" value="XM_005822337.1"/>
</dbReference>
<dbReference type="PROSITE" id="PS00636">
    <property type="entry name" value="DNAJ_1"/>
    <property type="match status" value="1"/>
</dbReference>
<reference evidence="10" key="3">
    <citation type="submission" date="2016-03" db="UniProtKB">
        <authorList>
            <consortium name="EnsemblProtists"/>
        </authorList>
    </citation>
    <scope>IDENTIFICATION</scope>
</reference>
<dbReference type="EnsemblProtists" id="EKX35414">
    <property type="protein sequence ID" value="EKX35414"/>
    <property type="gene ID" value="GUITHDRAFT_47700"/>
</dbReference>
<evidence type="ECO:0000256" key="4">
    <source>
        <dbReference type="ARBA" id="ARBA00022833"/>
    </source>
</evidence>
<dbReference type="InterPro" id="IPR008971">
    <property type="entry name" value="HSP40/DnaJ_pept-bd"/>
</dbReference>
<dbReference type="SUPFAM" id="SSF49493">
    <property type="entry name" value="HSP40/DnaJ peptide-binding domain"/>
    <property type="match status" value="2"/>
</dbReference>
<dbReference type="Pfam" id="PF01556">
    <property type="entry name" value="DnaJ_C"/>
    <property type="match status" value="1"/>
</dbReference>
<dbReference type="GO" id="GO:0008270">
    <property type="term" value="F:zinc ion binding"/>
    <property type="evidence" value="ECO:0007669"/>
    <property type="project" value="UniProtKB-KW"/>
</dbReference>
<dbReference type="SUPFAM" id="SSF57938">
    <property type="entry name" value="DnaJ/Hsp40 cysteine-rich domain"/>
    <property type="match status" value="1"/>
</dbReference>
<dbReference type="CDD" id="cd10747">
    <property type="entry name" value="DnaJ_C"/>
    <property type="match status" value="1"/>
</dbReference>
<dbReference type="PANTHER" id="PTHR43096">
    <property type="entry name" value="DNAJ HOMOLOG 1, MITOCHONDRIAL-RELATED"/>
    <property type="match status" value="1"/>
</dbReference>
<feature type="non-terminal residue" evidence="9">
    <location>
        <position position="352"/>
    </location>
</feature>
<dbReference type="GO" id="GO:0005737">
    <property type="term" value="C:cytoplasm"/>
    <property type="evidence" value="ECO:0007669"/>
    <property type="project" value="TreeGrafter"/>
</dbReference>
<dbReference type="GO" id="GO:0009408">
    <property type="term" value="P:response to heat"/>
    <property type="evidence" value="ECO:0007669"/>
    <property type="project" value="InterPro"/>
</dbReference>
<accession>L1IHL1</accession>
<dbReference type="Pfam" id="PF00226">
    <property type="entry name" value="DnaJ"/>
    <property type="match status" value="1"/>
</dbReference>
<dbReference type="Gene3D" id="2.10.230.10">
    <property type="entry name" value="Heat shock protein DnaJ, cysteine-rich domain"/>
    <property type="match status" value="1"/>
</dbReference>
<dbReference type="GO" id="GO:0031072">
    <property type="term" value="F:heat shock protein binding"/>
    <property type="evidence" value="ECO:0007669"/>
    <property type="project" value="InterPro"/>
</dbReference>
<dbReference type="Pfam" id="PF00684">
    <property type="entry name" value="DnaJ_CXXCXGXG"/>
    <property type="match status" value="1"/>
</dbReference>
<dbReference type="Gene3D" id="2.60.260.20">
    <property type="entry name" value="Urease metallochaperone UreE, N-terminal domain"/>
    <property type="match status" value="2"/>
</dbReference>
<dbReference type="PaxDb" id="55529-EKX35414"/>
<dbReference type="HOGENOM" id="CLU_017633_0_7_1"/>
<dbReference type="InterPro" id="IPR001623">
    <property type="entry name" value="DnaJ_domain"/>
</dbReference>
<keyword evidence="5" id="KW-0143">Chaperone</keyword>
<evidence type="ECO:0008006" key="12">
    <source>
        <dbReference type="Google" id="ProtNLM"/>
    </source>
</evidence>
<dbReference type="GO" id="GO:0051082">
    <property type="term" value="F:unfolded protein binding"/>
    <property type="evidence" value="ECO:0007669"/>
    <property type="project" value="InterPro"/>
</dbReference>
<keyword evidence="1 6" id="KW-0479">Metal-binding</keyword>
<evidence type="ECO:0000256" key="2">
    <source>
        <dbReference type="ARBA" id="ARBA00022737"/>
    </source>
</evidence>
<dbReference type="OMA" id="MATDYYA"/>
<feature type="zinc finger region" description="CR-type" evidence="6">
    <location>
        <begin position="134"/>
        <end position="213"/>
    </location>
</feature>
<dbReference type="InterPro" id="IPR002939">
    <property type="entry name" value="DnaJ_C"/>
</dbReference>
<dbReference type="CDD" id="cd06257">
    <property type="entry name" value="DnaJ"/>
    <property type="match status" value="1"/>
</dbReference>
<evidence type="ECO:0000256" key="5">
    <source>
        <dbReference type="ARBA" id="ARBA00023186"/>
    </source>
</evidence>
<feature type="domain" description="J" evidence="7">
    <location>
        <begin position="2"/>
        <end position="67"/>
    </location>
</feature>
<dbReference type="FunFam" id="2.60.260.20:FF:000005">
    <property type="entry name" value="Chaperone protein dnaJ 1, mitochondrial"/>
    <property type="match status" value="1"/>
</dbReference>
<dbReference type="EMBL" id="JH993091">
    <property type="protein sequence ID" value="EKX35414.1"/>
    <property type="molecule type" value="Genomic_DNA"/>
</dbReference>
<dbReference type="Proteomes" id="UP000011087">
    <property type="component" value="Unassembled WGS sequence"/>
</dbReference>
<dbReference type="FunFam" id="2.10.230.10:FF:000002">
    <property type="entry name" value="Molecular chaperone DnaJ"/>
    <property type="match status" value="1"/>
</dbReference>
<evidence type="ECO:0000259" key="7">
    <source>
        <dbReference type="PROSITE" id="PS50076"/>
    </source>
</evidence>
<evidence type="ECO:0000256" key="3">
    <source>
        <dbReference type="ARBA" id="ARBA00022771"/>
    </source>
</evidence>
<dbReference type="AlphaFoldDB" id="L1IHL1"/>
<dbReference type="InterPro" id="IPR036410">
    <property type="entry name" value="HSP_DnaJ_Cys-rich_dom_sf"/>
</dbReference>
<dbReference type="CDD" id="cd10719">
    <property type="entry name" value="DnaJ_zf"/>
    <property type="match status" value="1"/>
</dbReference>
<dbReference type="GeneID" id="17292130"/>
<keyword evidence="4 6" id="KW-0862">Zinc</keyword>
<dbReference type="InterPro" id="IPR012724">
    <property type="entry name" value="DnaJ"/>
</dbReference>
<dbReference type="HAMAP" id="MF_01152">
    <property type="entry name" value="DnaJ"/>
    <property type="match status" value="1"/>
</dbReference>
<dbReference type="PANTHER" id="PTHR43096:SF52">
    <property type="entry name" value="DNAJ HOMOLOG 1, MITOCHONDRIAL-RELATED"/>
    <property type="match status" value="1"/>
</dbReference>
<evidence type="ECO:0000256" key="1">
    <source>
        <dbReference type="ARBA" id="ARBA00022723"/>
    </source>
</evidence>